<evidence type="ECO:0000256" key="3">
    <source>
        <dbReference type="ARBA" id="ARBA00022475"/>
    </source>
</evidence>
<dbReference type="PATRIC" id="fig|271065.3.peg.84"/>
<feature type="region of interest" description="Disordered" evidence="10">
    <location>
        <begin position="44"/>
        <end position="70"/>
    </location>
</feature>
<dbReference type="HAMAP" id="MF_00236">
    <property type="entry name" value="TatA_E"/>
    <property type="match status" value="1"/>
</dbReference>
<keyword evidence="9" id="KW-0997">Cell inner membrane</keyword>
<keyword evidence="12" id="KW-1185">Reference proteome</keyword>
<evidence type="ECO:0000313" key="12">
    <source>
        <dbReference type="Proteomes" id="UP000008315"/>
    </source>
</evidence>
<gene>
    <name evidence="9 11" type="primary">tatA</name>
    <name evidence="11" type="ordered locus">MEALZ_0079</name>
</gene>
<sequence>MGMSVTQLLIILVIVIVLFGTKRLRNIGSDLGGAIKSFRSAVKDGEESKQLAEDDTEKSKEKAPSEQDKV</sequence>
<dbReference type="STRING" id="1091494.MEALZ_0079"/>
<dbReference type="PANTHER" id="PTHR42982">
    <property type="entry name" value="SEC-INDEPENDENT PROTEIN TRANSLOCASE PROTEIN TATA"/>
    <property type="match status" value="1"/>
</dbReference>
<evidence type="ECO:0000256" key="9">
    <source>
        <dbReference type="HAMAP-Rule" id="MF_00236"/>
    </source>
</evidence>
<evidence type="ECO:0000256" key="8">
    <source>
        <dbReference type="ARBA" id="ARBA00023136"/>
    </source>
</evidence>
<comment type="similarity">
    <text evidence="9">Belongs to the TatA/E family.</text>
</comment>
<dbReference type="GO" id="GO:0008320">
    <property type="term" value="F:protein transmembrane transporter activity"/>
    <property type="evidence" value="ECO:0007669"/>
    <property type="project" value="UniProtKB-UniRule"/>
</dbReference>
<evidence type="ECO:0000256" key="2">
    <source>
        <dbReference type="ARBA" id="ARBA00022448"/>
    </source>
</evidence>
<proteinExistence type="inferred from homology"/>
<evidence type="ECO:0000256" key="1">
    <source>
        <dbReference type="ARBA" id="ARBA00004162"/>
    </source>
</evidence>
<keyword evidence="3 9" id="KW-1003">Cell membrane</keyword>
<keyword evidence="8 9" id="KW-0472">Membrane</keyword>
<keyword evidence="2 9" id="KW-0813">Transport</keyword>
<accession>G4SUF7</accession>
<evidence type="ECO:0000256" key="6">
    <source>
        <dbReference type="ARBA" id="ARBA00022989"/>
    </source>
</evidence>
<protein>
    <recommendedName>
        <fullName evidence="9">Sec-independent protein translocase protein TatA</fullName>
    </recommendedName>
</protein>
<dbReference type="InterPro" id="IPR003369">
    <property type="entry name" value="TatA/B/E"/>
</dbReference>
<keyword evidence="6 9" id="KW-1133">Transmembrane helix</keyword>
<dbReference type="RefSeq" id="WP_014146601.1">
    <property type="nucleotide sequence ID" value="NC_016112.1"/>
</dbReference>
<dbReference type="PANTHER" id="PTHR42982:SF1">
    <property type="entry name" value="SEC-INDEPENDENT PROTEIN TRANSLOCASE PROTEIN TATA"/>
    <property type="match status" value="1"/>
</dbReference>
<name>G4SUF7_META2</name>
<keyword evidence="5 9" id="KW-0653">Protein transport</keyword>
<comment type="subunit">
    <text evidence="9">The Tat system comprises two distinct complexes: a TatABC complex, containing multiple copies of TatA, TatB and TatC subunits, and a separate TatA complex, containing only TatA subunits. Substrates initially bind to the TatABC complex, which probably triggers association of the separate TatA complex to form the active translocon.</text>
</comment>
<dbReference type="GO" id="GO:0043953">
    <property type="term" value="P:protein transport by the Tat complex"/>
    <property type="evidence" value="ECO:0007669"/>
    <property type="project" value="UniProtKB-UniRule"/>
</dbReference>
<evidence type="ECO:0000256" key="5">
    <source>
        <dbReference type="ARBA" id="ARBA00022927"/>
    </source>
</evidence>
<dbReference type="Proteomes" id="UP000008315">
    <property type="component" value="Chromosome"/>
</dbReference>
<dbReference type="GO" id="GO:0033281">
    <property type="term" value="C:TAT protein transport complex"/>
    <property type="evidence" value="ECO:0007669"/>
    <property type="project" value="UniProtKB-UniRule"/>
</dbReference>
<dbReference type="AlphaFoldDB" id="G4SUF7"/>
<dbReference type="EMBL" id="FO082060">
    <property type="protein sequence ID" value="CCE21783.1"/>
    <property type="molecule type" value="Genomic_DNA"/>
</dbReference>
<dbReference type="HOGENOM" id="CLU_086034_5_1_6"/>
<evidence type="ECO:0000256" key="4">
    <source>
        <dbReference type="ARBA" id="ARBA00022692"/>
    </source>
</evidence>
<evidence type="ECO:0000313" key="11">
    <source>
        <dbReference type="EMBL" id="CCE21783.1"/>
    </source>
</evidence>
<dbReference type="NCBIfam" id="TIGR01411">
    <property type="entry name" value="tatAE"/>
    <property type="match status" value="1"/>
</dbReference>
<keyword evidence="4 9" id="KW-0812">Transmembrane</keyword>
<dbReference type="InterPro" id="IPR006312">
    <property type="entry name" value="TatA/E"/>
</dbReference>
<organism evidence="11 12">
    <name type="scientific">Methylotuvimicrobium alcaliphilum (strain DSM 19304 / NCIMB 14124 / VKM B-2133 / 20Z)</name>
    <name type="common">Methylomicrobium alcaliphilum</name>
    <dbReference type="NCBI Taxonomy" id="1091494"/>
    <lineage>
        <taxon>Bacteria</taxon>
        <taxon>Pseudomonadati</taxon>
        <taxon>Pseudomonadota</taxon>
        <taxon>Gammaproteobacteria</taxon>
        <taxon>Methylococcales</taxon>
        <taxon>Methylococcaceae</taxon>
        <taxon>Methylotuvimicrobium</taxon>
    </lineage>
</organism>
<reference evidence="12" key="1">
    <citation type="journal article" date="2012" name="J. Bacteriol.">
        <title>Genome sequence of the haloalkaliphilic methanotrophic bacterium Methylomicrobium alcaliphilum 20Z.</title>
        <authorList>
            <person name="Vuilleumier S."/>
            <person name="Khmelenina V.N."/>
            <person name="Bringel F."/>
            <person name="Reshetnikov A.S."/>
            <person name="Lajus A."/>
            <person name="Mangenot S."/>
            <person name="Rouy Z."/>
            <person name="Op den Camp H.J."/>
            <person name="Jetten M.S."/>
            <person name="Dispirito A.A."/>
            <person name="Dunfield P."/>
            <person name="Klotz M.G."/>
            <person name="Semrau J.D."/>
            <person name="Stein L.Y."/>
            <person name="Barbe V."/>
            <person name="Medigue C."/>
            <person name="Trotsenko Y.A."/>
            <person name="Kalyuzhnaya M.G."/>
        </authorList>
    </citation>
    <scope>NUCLEOTIDE SEQUENCE [LARGE SCALE GENOMIC DNA]</scope>
    <source>
        <strain evidence="12">DSM 19304 / NCIMB 14124 / VKM B-2133 / 20Z</strain>
    </source>
</reference>
<dbReference type="Pfam" id="PF02416">
    <property type="entry name" value="TatA_B_E"/>
    <property type="match status" value="1"/>
</dbReference>
<comment type="function">
    <text evidence="9">Part of the twin-arginine translocation (Tat) system that transports large folded proteins containing a characteristic twin-arginine motif in their signal peptide across membranes. TatA could form the protein-conducting channel of the Tat system.</text>
</comment>
<comment type="subcellular location">
    <subcellularLocation>
        <location evidence="9">Cell inner membrane</location>
        <topology evidence="9">Single-pass membrane protein</topology>
    </subcellularLocation>
    <subcellularLocation>
        <location evidence="1">Cell membrane</location>
        <topology evidence="1">Single-pass membrane protein</topology>
    </subcellularLocation>
</comment>
<dbReference type="KEGG" id="mah:MEALZ_0079"/>
<keyword evidence="7 9" id="KW-0811">Translocation</keyword>
<evidence type="ECO:0000256" key="7">
    <source>
        <dbReference type="ARBA" id="ARBA00023010"/>
    </source>
</evidence>
<evidence type="ECO:0000256" key="10">
    <source>
        <dbReference type="SAM" id="MobiDB-lite"/>
    </source>
</evidence>
<dbReference type="Gene3D" id="1.20.5.3310">
    <property type="match status" value="1"/>
</dbReference>